<sequence>MRCIPPAHITATATPLCLSKPPHQKPGSPRFLILYFPRAFREQVAICLQRALGKQVAICLLRALRKKDLLAENSQEAGPARQKFSGSRTCLPRVLGKQDLLAESFWEAGPACQEFSGSRTYSPRVLGKQDLLAKSSWEAGSSCFPRALCQDYVSSLPTLLIPFSLLITLPSSEMSSLHCWHHQNLCWHLSVVAGTTWLPQDPPSCRNDLGVVGMPPPVVGIALKPSE</sequence>
<name>A0A2N5VTN1_9BASI</name>
<dbReference type="Proteomes" id="UP000235388">
    <property type="component" value="Unassembled WGS sequence"/>
</dbReference>
<proteinExistence type="predicted"/>
<organism evidence="1 2">
    <name type="scientific">Puccinia coronata f. sp. avenae</name>
    <dbReference type="NCBI Taxonomy" id="200324"/>
    <lineage>
        <taxon>Eukaryota</taxon>
        <taxon>Fungi</taxon>
        <taxon>Dikarya</taxon>
        <taxon>Basidiomycota</taxon>
        <taxon>Pucciniomycotina</taxon>
        <taxon>Pucciniomycetes</taxon>
        <taxon>Pucciniales</taxon>
        <taxon>Pucciniaceae</taxon>
        <taxon>Puccinia</taxon>
    </lineage>
</organism>
<accession>A0A2N5VTN1</accession>
<dbReference type="AlphaFoldDB" id="A0A2N5VTN1"/>
<reference evidence="1 2" key="1">
    <citation type="submission" date="2017-11" db="EMBL/GenBank/DDBJ databases">
        <title>De novo assembly and phasing of dikaryotic genomes from two isolates of Puccinia coronata f. sp. avenae, the causal agent of oat crown rust.</title>
        <authorList>
            <person name="Miller M.E."/>
            <person name="Zhang Y."/>
            <person name="Omidvar V."/>
            <person name="Sperschneider J."/>
            <person name="Schwessinger B."/>
            <person name="Raley C."/>
            <person name="Palmer J.M."/>
            <person name="Garnica D."/>
            <person name="Upadhyaya N."/>
            <person name="Rathjen J."/>
            <person name="Taylor J.M."/>
            <person name="Park R.F."/>
            <person name="Dodds P.N."/>
            <person name="Hirsch C.D."/>
            <person name="Kianian S.F."/>
            <person name="Figueroa M."/>
        </authorList>
    </citation>
    <scope>NUCLEOTIDE SEQUENCE [LARGE SCALE GENOMIC DNA]</scope>
    <source>
        <strain evidence="1">12NC29</strain>
    </source>
</reference>
<gene>
    <name evidence="1" type="ORF">PCANC_13390</name>
</gene>
<evidence type="ECO:0000313" key="1">
    <source>
        <dbReference type="EMBL" id="PLW53353.1"/>
    </source>
</evidence>
<protein>
    <submittedName>
        <fullName evidence="1">Uncharacterized protein</fullName>
    </submittedName>
</protein>
<dbReference type="EMBL" id="PGCJ01000063">
    <property type="protein sequence ID" value="PLW53353.1"/>
    <property type="molecule type" value="Genomic_DNA"/>
</dbReference>
<evidence type="ECO:0000313" key="2">
    <source>
        <dbReference type="Proteomes" id="UP000235388"/>
    </source>
</evidence>
<keyword evidence="2" id="KW-1185">Reference proteome</keyword>
<comment type="caution">
    <text evidence="1">The sequence shown here is derived from an EMBL/GenBank/DDBJ whole genome shotgun (WGS) entry which is preliminary data.</text>
</comment>